<protein>
    <recommendedName>
        <fullName evidence="1">F-box domain-containing protein</fullName>
    </recommendedName>
</protein>
<dbReference type="Proteomes" id="UP001428341">
    <property type="component" value="Unassembled WGS sequence"/>
</dbReference>
<dbReference type="Pfam" id="PF00646">
    <property type="entry name" value="F-box"/>
    <property type="match status" value="1"/>
</dbReference>
<organism evidence="2 3">
    <name type="scientific">Citrus x changshan-huyou</name>
    <dbReference type="NCBI Taxonomy" id="2935761"/>
    <lineage>
        <taxon>Eukaryota</taxon>
        <taxon>Viridiplantae</taxon>
        <taxon>Streptophyta</taxon>
        <taxon>Embryophyta</taxon>
        <taxon>Tracheophyta</taxon>
        <taxon>Spermatophyta</taxon>
        <taxon>Magnoliopsida</taxon>
        <taxon>eudicotyledons</taxon>
        <taxon>Gunneridae</taxon>
        <taxon>Pentapetalae</taxon>
        <taxon>rosids</taxon>
        <taxon>malvids</taxon>
        <taxon>Sapindales</taxon>
        <taxon>Rutaceae</taxon>
        <taxon>Aurantioideae</taxon>
        <taxon>Citrus</taxon>
    </lineage>
</organism>
<dbReference type="InterPro" id="IPR055357">
    <property type="entry name" value="LRR_At1g61320_AtMIF1"/>
</dbReference>
<dbReference type="PROSITE" id="PS50181">
    <property type="entry name" value="FBOX"/>
    <property type="match status" value="1"/>
</dbReference>
<dbReference type="InterPro" id="IPR001810">
    <property type="entry name" value="F-box_dom"/>
</dbReference>
<dbReference type="Pfam" id="PF23622">
    <property type="entry name" value="LRR_At1g61320_AtMIF1"/>
    <property type="match status" value="1"/>
</dbReference>
<comment type="caution">
    <text evidence="2">The sequence shown here is derived from an EMBL/GenBank/DDBJ whole genome shotgun (WGS) entry which is preliminary data.</text>
</comment>
<dbReference type="Gene3D" id="1.20.1280.50">
    <property type="match status" value="1"/>
</dbReference>
<sequence>MRNKRLRAAEMRGKRDRFEELPDEILTTIVSLLPLREAVRTSFISKRWRFIWASHSDLKFDFVNVLGSRAHRFRNTCEFESKRQVQRRKFVNRVDKIMDERRIRGDKINSLAIHFHLGKNFSSHIDHWINSAVLKGVESIDIDLSECTSFRNGGATSNSFEHHQFRASPLEGKHNLRQLRLDSCTFSAPLSYNSLSSLISIELRRVCIDAGLLMDLLSNCLSLEKLSLHLCQDLVNLKFTNSSHQLKFLDIKDCFRLNGIEVSSENLTRLEYTGHLSSFIFKQVPKLTDVYLKFTNKNRIDGVTYALTKLASEVTHLEKLNLISILSIKALELPDNGPVFTNVKELILAIYPFDDEDNLSWIAYILRAFPLLQRLQLNLFSPSFIKQPKEVDRLLPQCHHEHLTELEINGFYGNLHEAELLMYLLENVISLKTLVVGTNQKIFKGFENWVYEEANSFYKSRMKTTVSSWLNQIIAKTIHLEIR</sequence>
<dbReference type="InterPro" id="IPR053772">
    <property type="entry name" value="At1g61320/At1g61330-like"/>
</dbReference>
<keyword evidence="3" id="KW-1185">Reference proteome</keyword>
<dbReference type="SMART" id="SM00256">
    <property type="entry name" value="FBOX"/>
    <property type="match status" value="1"/>
</dbReference>
<dbReference type="Gene3D" id="3.80.10.10">
    <property type="entry name" value="Ribonuclease Inhibitor"/>
    <property type="match status" value="1"/>
</dbReference>
<gene>
    <name evidence="2" type="ORF">WN944_005042</name>
</gene>
<evidence type="ECO:0000313" key="3">
    <source>
        <dbReference type="Proteomes" id="UP001428341"/>
    </source>
</evidence>
<dbReference type="CDD" id="cd22160">
    <property type="entry name" value="F-box_AtFBL13-like"/>
    <property type="match status" value="1"/>
</dbReference>
<dbReference type="SUPFAM" id="SSF81383">
    <property type="entry name" value="F-box domain"/>
    <property type="match status" value="1"/>
</dbReference>
<dbReference type="AlphaFoldDB" id="A0AAP0QJ76"/>
<accession>A0AAP0QJ76</accession>
<reference evidence="2 3" key="1">
    <citation type="submission" date="2024-05" db="EMBL/GenBank/DDBJ databases">
        <title>Haplotype-resolved chromosome-level genome assembly of Huyou (Citrus changshanensis).</title>
        <authorList>
            <person name="Miao C."/>
            <person name="Chen W."/>
            <person name="Wu Y."/>
            <person name="Wang L."/>
            <person name="Zhao S."/>
            <person name="Grierson D."/>
            <person name="Xu C."/>
            <person name="Chen K."/>
        </authorList>
    </citation>
    <scope>NUCLEOTIDE SEQUENCE [LARGE SCALE GENOMIC DNA]</scope>
    <source>
        <strain evidence="2">01-14</strain>
        <tissue evidence="2">Leaf</tissue>
    </source>
</reference>
<name>A0AAP0QJ76_9ROSI</name>
<dbReference type="PANTHER" id="PTHR34145:SF28">
    <property type="entry name" value="F-BOX DOMAIN-CONTAINING PROTEIN"/>
    <property type="match status" value="1"/>
</dbReference>
<feature type="domain" description="F-box" evidence="1">
    <location>
        <begin position="15"/>
        <end position="63"/>
    </location>
</feature>
<evidence type="ECO:0000313" key="2">
    <source>
        <dbReference type="EMBL" id="KAK9194338.1"/>
    </source>
</evidence>
<dbReference type="EMBL" id="JBCGBO010000006">
    <property type="protein sequence ID" value="KAK9194338.1"/>
    <property type="molecule type" value="Genomic_DNA"/>
</dbReference>
<proteinExistence type="predicted"/>
<dbReference type="SUPFAM" id="SSF52047">
    <property type="entry name" value="RNI-like"/>
    <property type="match status" value="1"/>
</dbReference>
<evidence type="ECO:0000259" key="1">
    <source>
        <dbReference type="PROSITE" id="PS50181"/>
    </source>
</evidence>
<dbReference type="InterPro" id="IPR032675">
    <property type="entry name" value="LRR_dom_sf"/>
</dbReference>
<dbReference type="InterPro" id="IPR053781">
    <property type="entry name" value="F-box_AtFBL13-like"/>
</dbReference>
<dbReference type="PANTHER" id="PTHR34145">
    <property type="entry name" value="OS02G0105600 PROTEIN"/>
    <property type="match status" value="1"/>
</dbReference>
<dbReference type="InterPro" id="IPR036047">
    <property type="entry name" value="F-box-like_dom_sf"/>
</dbReference>